<accession>A0A1C5APA9</accession>
<sequence>MRFGLADHQYGWDEQRRWRAAQPALPVGRWLVDPLVTTFGPDLAVVTTRFRYAGTGRQTPTWVRLSVGRRIVTAHVSEPTDPPTGSGTPT</sequence>
<keyword evidence="2" id="KW-1185">Reference proteome</keyword>
<evidence type="ECO:0000313" key="2">
    <source>
        <dbReference type="Proteomes" id="UP000198797"/>
    </source>
</evidence>
<name>A0A1C5APA9_9ACTN</name>
<dbReference type="InterPro" id="IPR024507">
    <property type="entry name" value="AtzH-like"/>
</dbReference>
<dbReference type="SUPFAM" id="SSF54427">
    <property type="entry name" value="NTF2-like"/>
    <property type="match status" value="1"/>
</dbReference>
<organism evidence="1 2">
    <name type="scientific">Micromonospora matsumotoense</name>
    <dbReference type="NCBI Taxonomy" id="121616"/>
    <lineage>
        <taxon>Bacteria</taxon>
        <taxon>Bacillati</taxon>
        <taxon>Actinomycetota</taxon>
        <taxon>Actinomycetes</taxon>
        <taxon>Micromonosporales</taxon>
        <taxon>Micromonosporaceae</taxon>
        <taxon>Micromonospora</taxon>
    </lineage>
</organism>
<dbReference type="InterPro" id="IPR032710">
    <property type="entry name" value="NTF2-like_dom_sf"/>
</dbReference>
<dbReference type="STRING" id="121616.GA0070216_1217"/>
<dbReference type="Gene3D" id="3.10.450.50">
    <property type="match status" value="1"/>
</dbReference>
<dbReference type="Proteomes" id="UP000198797">
    <property type="component" value="Unassembled WGS sequence"/>
</dbReference>
<gene>
    <name evidence="1" type="ORF">GA0070216_1217</name>
</gene>
<reference evidence="2" key="1">
    <citation type="submission" date="2016-06" db="EMBL/GenBank/DDBJ databases">
        <authorList>
            <person name="Varghese N."/>
            <person name="Submissions Spin"/>
        </authorList>
    </citation>
    <scope>NUCLEOTIDE SEQUENCE [LARGE SCALE GENOMIC DNA]</scope>
    <source>
        <strain evidence="2">DSM 44100</strain>
    </source>
</reference>
<proteinExistence type="predicted"/>
<protein>
    <submittedName>
        <fullName evidence="1">Uncharacterized protein</fullName>
    </submittedName>
</protein>
<evidence type="ECO:0000313" key="1">
    <source>
        <dbReference type="EMBL" id="SCF46976.1"/>
    </source>
</evidence>
<dbReference type="EMBL" id="FMCU01000021">
    <property type="protein sequence ID" value="SCF46976.1"/>
    <property type="molecule type" value="Genomic_DNA"/>
</dbReference>
<dbReference type="Pfam" id="PF11533">
    <property type="entry name" value="AtzH-like"/>
    <property type="match status" value="1"/>
</dbReference>
<dbReference type="AlphaFoldDB" id="A0A1C5APA9"/>